<evidence type="ECO:0000259" key="8">
    <source>
        <dbReference type="PROSITE" id="PS51007"/>
    </source>
</evidence>
<dbReference type="Pfam" id="PF00034">
    <property type="entry name" value="Cytochrom_C"/>
    <property type="match status" value="1"/>
</dbReference>
<sequence length="129" mass="13488">MKWHCLTAAVALLALSAAAAFADGDAVAGAQVFKKCGACHTATEPVNKVGPSLMGVVGRPVASVASYSYSPAMKAFSQGGKVWDEALLRKYLPSPQFIVKGTRMTFPGLKSDKDLDNVIAYLKNPGAAQ</sequence>
<keyword evidence="4" id="KW-0249">Electron transport</keyword>
<comment type="caution">
    <text evidence="9">The sequence shown here is derived from an EMBL/GenBank/DDBJ whole genome shotgun (WGS) entry which is preliminary data.</text>
</comment>
<dbReference type="Proteomes" id="UP000248925">
    <property type="component" value="Unassembled WGS sequence"/>
</dbReference>
<dbReference type="GO" id="GO:0009055">
    <property type="term" value="F:electron transfer activity"/>
    <property type="evidence" value="ECO:0007669"/>
    <property type="project" value="InterPro"/>
</dbReference>
<evidence type="ECO:0000256" key="3">
    <source>
        <dbReference type="ARBA" id="ARBA00022723"/>
    </source>
</evidence>
<evidence type="ECO:0000256" key="1">
    <source>
        <dbReference type="ARBA" id="ARBA00022448"/>
    </source>
</evidence>
<keyword evidence="3 6" id="KW-0479">Metal-binding</keyword>
<dbReference type="SUPFAM" id="SSF46626">
    <property type="entry name" value="Cytochrome c"/>
    <property type="match status" value="1"/>
</dbReference>
<evidence type="ECO:0000256" key="5">
    <source>
        <dbReference type="ARBA" id="ARBA00023004"/>
    </source>
</evidence>
<name>A0A2W4CM37_9HYPH</name>
<evidence type="ECO:0000256" key="7">
    <source>
        <dbReference type="SAM" id="SignalP"/>
    </source>
</evidence>
<dbReference type="EMBL" id="PCDP01000035">
    <property type="protein sequence ID" value="PZM13849.1"/>
    <property type="molecule type" value="Genomic_DNA"/>
</dbReference>
<feature type="chain" id="PRO_5016149272" evidence="7">
    <location>
        <begin position="23"/>
        <end position="129"/>
    </location>
</feature>
<evidence type="ECO:0000313" key="10">
    <source>
        <dbReference type="Proteomes" id="UP000248925"/>
    </source>
</evidence>
<dbReference type="RefSeq" id="WP_111160701.1">
    <property type="nucleotide sequence ID" value="NZ_PCDP01000035.1"/>
</dbReference>
<protein>
    <submittedName>
        <fullName evidence="9">Cytochrome c family protein</fullName>
    </submittedName>
</protein>
<organism evidence="9 10">
    <name type="scientific">Rhizobium tubonense</name>
    <dbReference type="NCBI Taxonomy" id="484088"/>
    <lineage>
        <taxon>Bacteria</taxon>
        <taxon>Pseudomonadati</taxon>
        <taxon>Pseudomonadota</taxon>
        <taxon>Alphaproteobacteria</taxon>
        <taxon>Hyphomicrobiales</taxon>
        <taxon>Rhizobiaceae</taxon>
        <taxon>Rhizobium/Agrobacterium group</taxon>
        <taxon>Rhizobium</taxon>
    </lineage>
</organism>
<reference evidence="9 10" key="1">
    <citation type="journal article" date="2018" name="Sci. Rep.">
        <title>Rhizobium tumorigenes sp. nov., a novel plant tumorigenic bacterium isolated from cane gall tumors on thornless blackberry.</title>
        <authorList>
            <person name="Kuzmanovi N."/>
            <person name="Smalla K."/>
            <person name="Gronow S."/>
            <person name="PuBawska J."/>
        </authorList>
    </citation>
    <scope>NUCLEOTIDE SEQUENCE [LARGE SCALE GENOMIC DNA]</scope>
    <source>
        <strain evidence="9 10">CCBAU 85046</strain>
    </source>
</reference>
<dbReference type="GO" id="GO:0020037">
    <property type="term" value="F:heme binding"/>
    <property type="evidence" value="ECO:0007669"/>
    <property type="project" value="InterPro"/>
</dbReference>
<keyword evidence="5 6" id="KW-0408">Iron</keyword>
<dbReference type="GO" id="GO:0046872">
    <property type="term" value="F:metal ion binding"/>
    <property type="evidence" value="ECO:0007669"/>
    <property type="project" value="UniProtKB-KW"/>
</dbReference>
<dbReference type="PROSITE" id="PS51007">
    <property type="entry name" value="CYTC"/>
    <property type="match status" value="1"/>
</dbReference>
<dbReference type="InterPro" id="IPR002327">
    <property type="entry name" value="Cyt_c_1A/1B"/>
</dbReference>
<dbReference type="InterPro" id="IPR036909">
    <property type="entry name" value="Cyt_c-like_dom_sf"/>
</dbReference>
<evidence type="ECO:0000256" key="4">
    <source>
        <dbReference type="ARBA" id="ARBA00022982"/>
    </source>
</evidence>
<dbReference type="Gene3D" id="1.10.760.10">
    <property type="entry name" value="Cytochrome c-like domain"/>
    <property type="match status" value="1"/>
</dbReference>
<proteinExistence type="predicted"/>
<keyword evidence="1" id="KW-0813">Transport</keyword>
<evidence type="ECO:0000256" key="2">
    <source>
        <dbReference type="ARBA" id="ARBA00022617"/>
    </source>
</evidence>
<evidence type="ECO:0000256" key="6">
    <source>
        <dbReference type="PROSITE-ProRule" id="PRU00433"/>
    </source>
</evidence>
<gene>
    <name evidence="9" type="ORF">CPY51_13365</name>
</gene>
<feature type="domain" description="Cytochrome c" evidence="8">
    <location>
        <begin position="24"/>
        <end position="126"/>
    </location>
</feature>
<dbReference type="AlphaFoldDB" id="A0A2W4CM37"/>
<dbReference type="OrthoDB" id="9805828at2"/>
<dbReference type="InterPro" id="IPR009056">
    <property type="entry name" value="Cyt_c-like_dom"/>
</dbReference>
<keyword evidence="10" id="KW-1185">Reference proteome</keyword>
<accession>A0A2W4CM37</accession>
<evidence type="ECO:0000313" key="9">
    <source>
        <dbReference type="EMBL" id="PZM13849.1"/>
    </source>
</evidence>
<dbReference type="PANTHER" id="PTHR11961">
    <property type="entry name" value="CYTOCHROME C"/>
    <property type="match status" value="1"/>
</dbReference>
<dbReference type="PRINTS" id="PR00604">
    <property type="entry name" value="CYTCHRMECIAB"/>
</dbReference>
<feature type="signal peptide" evidence="7">
    <location>
        <begin position="1"/>
        <end position="22"/>
    </location>
</feature>
<keyword evidence="2 6" id="KW-0349">Heme</keyword>
<keyword evidence="7" id="KW-0732">Signal</keyword>